<feature type="compositionally biased region" description="Basic and acidic residues" evidence="1">
    <location>
        <begin position="24"/>
        <end position="34"/>
    </location>
</feature>
<evidence type="ECO:0000313" key="3">
    <source>
        <dbReference type="Proteomes" id="UP000269883"/>
    </source>
</evidence>
<dbReference type="EMBL" id="AP017378">
    <property type="protein sequence ID" value="BBD08749.1"/>
    <property type="molecule type" value="Genomic_DNA"/>
</dbReference>
<gene>
    <name evidence="2" type="ORF">DFE_2023</name>
</gene>
<organism evidence="2 3">
    <name type="scientific">Desulfovibrio ferrophilus</name>
    <dbReference type="NCBI Taxonomy" id="241368"/>
    <lineage>
        <taxon>Bacteria</taxon>
        <taxon>Pseudomonadati</taxon>
        <taxon>Thermodesulfobacteriota</taxon>
        <taxon>Desulfovibrionia</taxon>
        <taxon>Desulfovibrionales</taxon>
        <taxon>Desulfovibrionaceae</taxon>
        <taxon>Desulfovibrio</taxon>
    </lineage>
</organism>
<feature type="region of interest" description="Disordered" evidence="1">
    <location>
        <begin position="1"/>
        <end position="36"/>
    </location>
</feature>
<sequence>MQTLMNDGRVDGGQNAQTSQGQDAETRRGQRDAEAPLMLGLAPEQIQALGLKELPRPGQVLDVLGQAVVRNSPDPEALALEIRLTNLADPEAGQRERSEERETDERSGKQGGGQGAQEEFFRSLFQGGA</sequence>
<dbReference type="Proteomes" id="UP000269883">
    <property type="component" value="Chromosome"/>
</dbReference>
<dbReference type="AlphaFoldDB" id="A0A2Z6AZS1"/>
<accession>A0A2Z6AZS1</accession>
<dbReference type="RefSeq" id="WP_126379111.1">
    <property type="nucleotide sequence ID" value="NZ_AP017378.1"/>
</dbReference>
<protein>
    <submittedName>
        <fullName evidence="2">HTTM domain protein</fullName>
    </submittedName>
</protein>
<feature type="compositionally biased region" description="Basic and acidic residues" evidence="1">
    <location>
        <begin position="92"/>
        <end position="108"/>
    </location>
</feature>
<feature type="compositionally biased region" description="Polar residues" evidence="1">
    <location>
        <begin position="14"/>
        <end position="23"/>
    </location>
</feature>
<dbReference type="KEGG" id="dfl:DFE_2023"/>
<proteinExistence type="predicted"/>
<reference evidence="2 3" key="1">
    <citation type="journal article" date="2018" name="Sci. Adv.">
        <title>Multi-heme cytochromes provide a pathway for survival in energy-limited environments.</title>
        <authorList>
            <person name="Deng X."/>
            <person name="Dohmae N."/>
            <person name="Nealson K.H."/>
            <person name="Hashimoto K."/>
            <person name="Okamoto A."/>
        </authorList>
    </citation>
    <scope>NUCLEOTIDE SEQUENCE [LARGE SCALE GENOMIC DNA]</scope>
    <source>
        <strain evidence="2 3">IS5</strain>
    </source>
</reference>
<evidence type="ECO:0000256" key="1">
    <source>
        <dbReference type="SAM" id="MobiDB-lite"/>
    </source>
</evidence>
<name>A0A2Z6AZS1_9BACT</name>
<feature type="region of interest" description="Disordered" evidence="1">
    <location>
        <begin position="87"/>
        <end position="129"/>
    </location>
</feature>
<keyword evidence="3" id="KW-1185">Reference proteome</keyword>
<evidence type="ECO:0000313" key="2">
    <source>
        <dbReference type="EMBL" id="BBD08749.1"/>
    </source>
</evidence>